<feature type="compositionally biased region" description="Basic residues" evidence="1">
    <location>
        <begin position="141"/>
        <end position="150"/>
    </location>
</feature>
<organism evidence="3">
    <name type="scientific">Tolypothrix bouteillei VB521301</name>
    <dbReference type="NCBI Taxonomy" id="1479485"/>
    <lineage>
        <taxon>Bacteria</taxon>
        <taxon>Bacillati</taxon>
        <taxon>Cyanobacteriota</taxon>
        <taxon>Cyanophyceae</taxon>
        <taxon>Nostocales</taxon>
        <taxon>Tolypothrichaceae</taxon>
        <taxon>Tolypothrix</taxon>
    </lineage>
</organism>
<feature type="region of interest" description="Disordered" evidence="1">
    <location>
        <begin position="133"/>
        <end position="174"/>
    </location>
</feature>
<accession>A0A0C1NCR2</accession>
<comment type="caution">
    <text evidence="3">The sequence shown here is derived from an EMBL/GenBank/DDBJ whole genome shotgun (WGS) entry which is preliminary data.</text>
</comment>
<keyword evidence="2" id="KW-0812">Transmembrane</keyword>
<keyword evidence="2" id="KW-1133">Transmembrane helix</keyword>
<evidence type="ECO:0000256" key="2">
    <source>
        <dbReference type="SAM" id="Phobius"/>
    </source>
</evidence>
<name>A0A0C1NCR2_9CYAN</name>
<protein>
    <submittedName>
        <fullName evidence="3">Uncharacterized protein</fullName>
    </submittedName>
</protein>
<evidence type="ECO:0000313" key="3">
    <source>
        <dbReference type="EMBL" id="KIE12572.1"/>
    </source>
</evidence>
<dbReference type="EMBL" id="JHEG02000032">
    <property type="protein sequence ID" value="KIE12572.1"/>
    <property type="molecule type" value="Genomic_DNA"/>
</dbReference>
<evidence type="ECO:0000256" key="1">
    <source>
        <dbReference type="SAM" id="MobiDB-lite"/>
    </source>
</evidence>
<keyword evidence="2" id="KW-0472">Membrane</keyword>
<dbReference type="STRING" id="1479485.DA73_0209175"/>
<feature type="compositionally biased region" description="Polar residues" evidence="1">
    <location>
        <begin position="151"/>
        <end position="160"/>
    </location>
</feature>
<sequence length="174" mass="19318">MHVQDILTASAIVVPVAFITLMIADFIVGLFHLAQPPVPPGKKLTLSQIMDRPEITPTDIQQQELLEMVQLFNLPQLTYSEWLATDIEDASLWNGTPHQERATTLPDPWTVPTEEVIANAPVTLTPLPTLRLLPPAQPAKQPKRQGKTKKVQTAVQTAIQTAVPKRRGRQRKTA</sequence>
<reference evidence="3" key="1">
    <citation type="journal article" date="2015" name="Genome Announc.">
        <title>Draft Genome Sequence of Tolypothrix boutellei Strain VB521301.</title>
        <authorList>
            <person name="Chandrababunaidu M.M."/>
            <person name="Singh D."/>
            <person name="Sen D."/>
            <person name="Bhan S."/>
            <person name="Das S."/>
            <person name="Gupta A."/>
            <person name="Adhikary S.P."/>
            <person name="Tripathy S."/>
        </authorList>
    </citation>
    <scope>NUCLEOTIDE SEQUENCE</scope>
    <source>
        <strain evidence="3">VB521301</strain>
    </source>
</reference>
<dbReference type="AlphaFoldDB" id="A0A0C1NCR2"/>
<proteinExistence type="predicted"/>
<gene>
    <name evidence="3" type="ORF">DA73_0209175</name>
</gene>
<feature type="transmembrane region" description="Helical" evidence="2">
    <location>
        <begin position="6"/>
        <end position="33"/>
    </location>
</feature>
<feature type="compositionally biased region" description="Basic residues" evidence="1">
    <location>
        <begin position="164"/>
        <end position="174"/>
    </location>
</feature>